<evidence type="ECO:0000313" key="3">
    <source>
        <dbReference type="EMBL" id="TPW77836.1"/>
    </source>
</evidence>
<feature type="region of interest" description="Disordered" evidence="1">
    <location>
        <begin position="1"/>
        <end position="61"/>
    </location>
</feature>
<feature type="compositionally biased region" description="Basic and acidic residues" evidence="1">
    <location>
        <begin position="1"/>
        <end position="11"/>
    </location>
</feature>
<feature type="transmembrane region" description="Helical" evidence="2">
    <location>
        <begin position="65"/>
        <end position="87"/>
    </location>
</feature>
<evidence type="ECO:0000256" key="1">
    <source>
        <dbReference type="SAM" id="MobiDB-lite"/>
    </source>
</evidence>
<accession>A0A506Y5E5</accession>
<proteinExistence type="predicted"/>
<keyword evidence="2" id="KW-0472">Membrane</keyword>
<dbReference type="RefSeq" id="WP_141162361.1">
    <property type="nucleotide sequence ID" value="NZ_VHQG01000001.1"/>
</dbReference>
<keyword evidence="2" id="KW-0812">Transmembrane</keyword>
<gene>
    <name evidence="3" type="ORF">FJ657_04095</name>
</gene>
<evidence type="ECO:0000313" key="4">
    <source>
        <dbReference type="Proteomes" id="UP000316252"/>
    </source>
</evidence>
<dbReference type="Proteomes" id="UP000316252">
    <property type="component" value="Unassembled WGS sequence"/>
</dbReference>
<organism evidence="3 4">
    <name type="scientific">Schumannella soli</name>
    <dbReference type="NCBI Taxonomy" id="2590779"/>
    <lineage>
        <taxon>Bacteria</taxon>
        <taxon>Bacillati</taxon>
        <taxon>Actinomycetota</taxon>
        <taxon>Actinomycetes</taxon>
        <taxon>Micrococcales</taxon>
        <taxon>Microbacteriaceae</taxon>
        <taxon>Schumannella</taxon>
    </lineage>
</organism>
<feature type="compositionally biased region" description="Basic and acidic residues" evidence="1">
    <location>
        <begin position="30"/>
        <end position="40"/>
    </location>
</feature>
<comment type="caution">
    <text evidence="3">The sequence shown here is derived from an EMBL/GenBank/DDBJ whole genome shotgun (WGS) entry which is preliminary data.</text>
</comment>
<dbReference type="AlphaFoldDB" id="A0A506Y5E5"/>
<name>A0A506Y5E5_9MICO</name>
<dbReference type="EMBL" id="VHQG01000001">
    <property type="protein sequence ID" value="TPW77836.1"/>
    <property type="molecule type" value="Genomic_DNA"/>
</dbReference>
<dbReference type="CDD" id="cd12087">
    <property type="entry name" value="TM_EGFR-like"/>
    <property type="match status" value="1"/>
</dbReference>
<protein>
    <submittedName>
        <fullName evidence="3">Uncharacterized protein</fullName>
    </submittedName>
</protein>
<sequence length="96" mass="10120">MLRVDPTRYPDENPLMDEPDHLGQPTKADVAAEVKTDHEAQASPESGRSDGAEQPGTTSPIPTELIALGAVGGLIVIAGVIVLIVLLSRRRPSTRG</sequence>
<reference evidence="3 4" key="1">
    <citation type="submission" date="2019-06" db="EMBL/GenBank/DDBJ databases">
        <authorList>
            <person name="Li F."/>
        </authorList>
    </citation>
    <scope>NUCLEOTIDE SEQUENCE [LARGE SCALE GENOMIC DNA]</scope>
    <source>
        <strain evidence="3 4">10F1D-1</strain>
    </source>
</reference>
<keyword evidence="2" id="KW-1133">Transmembrane helix</keyword>
<evidence type="ECO:0000256" key="2">
    <source>
        <dbReference type="SAM" id="Phobius"/>
    </source>
</evidence>
<keyword evidence="4" id="KW-1185">Reference proteome</keyword>